<reference evidence="8 9" key="1">
    <citation type="submission" date="2018-03" db="EMBL/GenBank/DDBJ databases">
        <title>Genomic Encyclopedia of Archaeal and Bacterial Type Strains, Phase II (KMG-II): from individual species to whole genera.</title>
        <authorList>
            <person name="Goeker M."/>
        </authorList>
    </citation>
    <scope>NUCLEOTIDE SEQUENCE [LARGE SCALE GENOMIC DNA]</scope>
    <source>
        <strain evidence="8 9">DSM 100065</strain>
    </source>
</reference>
<dbReference type="Proteomes" id="UP000237752">
    <property type="component" value="Unassembled WGS sequence"/>
</dbReference>
<evidence type="ECO:0000256" key="1">
    <source>
        <dbReference type="ARBA" id="ARBA00004193"/>
    </source>
</evidence>
<dbReference type="PROSITE" id="PS51257">
    <property type="entry name" value="PROKAR_LIPOPROTEIN"/>
    <property type="match status" value="1"/>
</dbReference>
<keyword evidence="4" id="KW-0732">Signal</keyword>
<keyword evidence="9" id="KW-1185">Reference proteome</keyword>
<keyword evidence="6" id="KW-0449">Lipoprotein</keyword>
<protein>
    <submittedName>
        <fullName evidence="8">Nucleoside-binding protein</fullName>
    </submittedName>
</protein>
<dbReference type="GO" id="GO:0005886">
    <property type="term" value="C:plasma membrane"/>
    <property type="evidence" value="ECO:0007669"/>
    <property type="project" value="UniProtKB-SubCell"/>
</dbReference>
<comment type="similarity">
    <text evidence="2">Belongs to the BMP lipoprotein family.</text>
</comment>
<evidence type="ECO:0000259" key="7">
    <source>
        <dbReference type="Pfam" id="PF02608"/>
    </source>
</evidence>
<dbReference type="AlphaFoldDB" id="A0A2T0ZFU7"/>
<dbReference type="PANTHER" id="PTHR34296">
    <property type="entry name" value="TRANSCRIPTIONAL ACTIVATOR PROTEIN MED"/>
    <property type="match status" value="1"/>
</dbReference>
<dbReference type="Pfam" id="PF02608">
    <property type="entry name" value="Bmp"/>
    <property type="match status" value="1"/>
</dbReference>
<dbReference type="Gene3D" id="3.40.50.2300">
    <property type="match status" value="2"/>
</dbReference>
<comment type="subcellular location">
    <subcellularLocation>
        <location evidence="1">Cell membrane</location>
        <topology evidence="1">Lipid-anchor</topology>
    </subcellularLocation>
</comment>
<dbReference type="OrthoDB" id="9784230at2"/>
<dbReference type="SUPFAM" id="SSF53822">
    <property type="entry name" value="Periplasmic binding protein-like I"/>
    <property type="match status" value="1"/>
</dbReference>
<dbReference type="InterPro" id="IPR003760">
    <property type="entry name" value="PnrA-like"/>
</dbReference>
<evidence type="ECO:0000256" key="2">
    <source>
        <dbReference type="ARBA" id="ARBA00008610"/>
    </source>
</evidence>
<comment type="caution">
    <text evidence="8">The sequence shown here is derived from an EMBL/GenBank/DDBJ whole genome shotgun (WGS) entry which is preliminary data.</text>
</comment>
<keyword evidence="5" id="KW-0472">Membrane</keyword>
<organism evidence="8 9">
    <name type="scientific">Antricoccus suffuscus</name>
    <dbReference type="NCBI Taxonomy" id="1629062"/>
    <lineage>
        <taxon>Bacteria</taxon>
        <taxon>Bacillati</taxon>
        <taxon>Actinomycetota</taxon>
        <taxon>Actinomycetes</taxon>
        <taxon>Geodermatophilales</taxon>
        <taxon>Antricoccaceae</taxon>
        <taxon>Antricoccus</taxon>
    </lineage>
</organism>
<accession>A0A2T0ZFU7</accession>
<dbReference type="InterPro" id="IPR050957">
    <property type="entry name" value="BMP_lipoprotein"/>
</dbReference>
<gene>
    <name evidence="8" type="ORF">CLV47_12259</name>
</gene>
<dbReference type="InterPro" id="IPR028082">
    <property type="entry name" value="Peripla_BP_I"/>
</dbReference>
<name>A0A2T0ZFU7_9ACTN</name>
<feature type="domain" description="ABC transporter substrate-binding protein PnrA-like" evidence="7">
    <location>
        <begin position="46"/>
        <end position="351"/>
    </location>
</feature>
<evidence type="ECO:0000256" key="6">
    <source>
        <dbReference type="ARBA" id="ARBA00023288"/>
    </source>
</evidence>
<evidence type="ECO:0000256" key="5">
    <source>
        <dbReference type="ARBA" id="ARBA00023136"/>
    </source>
</evidence>
<dbReference type="PANTHER" id="PTHR34296:SF2">
    <property type="entry name" value="ABC TRANSPORTER GUANOSINE-BINDING PROTEIN NUPN"/>
    <property type="match status" value="1"/>
</dbReference>
<evidence type="ECO:0000256" key="4">
    <source>
        <dbReference type="ARBA" id="ARBA00022729"/>
    </source>
</evidence>
<proteinExistence type="inferred from homology"/>
<dbReference type="RefSeq" id="WP_106350765.1">
    <property type="nucleotide sequence ID" value="NZ_PVUE01000022.1"/>
</dbReference>
<evidence type="ECO:0000256" key="3">
    <source>
        <dbReference type="ARBA" id="ARBA00022475"/>
    </source>
</evidence>
<evidence type="ECO:0000313" key="8">
    <source>
        <dbReference type="EMBL" id="PRZ35239.1"/>
    </source>
</evidence>
<dbReference type="EMBL" id="PVUE01000022">
    <property type="protein sequence ID" value="PRZ35239.1"/>
    <property type="molecule type" value="Genomic_DNA"/>
</dbReference>
<dbReference type="CDD" id="cd06354">
    <property type="entry name" value="PBP1_PrnA-like"/>
    <property type="match status" value="1"/>
</dbReference>
<keyword evidence="3" id="KW-1003">Cell membrane</keyword>
<evidence type="ECO:0000313" key="9">
    <source>
        <dbReference type="Proteomes" id="UP000237752"/>
    </source>
</evidence>
<sequence>MRRQRGIRGGAVIASLLAGALVLGGCGSSSNDKSSSESGNSSGVKVGVAFDVGGRGDKSFNDSASTGIDKAVKDFGLAKPTELSGKPDETDADKEDRLRQLADGGATAIICVGFSYAPALEVVAPDYPDVKFEILDNGTVKADNVAGYTFKDNENAYLVGTLAALASKTGTIGFVGGVNETLINNFEVGFDAGAKAAKSDIVIEKQYLTEAGDYSGYSSPDKGKIAAEGIYDKGADIIYAAAGLSNNGVFEAAAEKKKFAIGTDSDQYLTADPSYKEQIIGSALKRLDTAAYKFIESVKDDKFKPGNFSLGLKEDGVDYVINNAEIKSAVGAKVDEAKKSIVDGDVKVPSKS</sequence>